<keyword evidence="1" id="KW-1133">Transmembrane helix</keyword>
<evidence type="ECO:0000313" key="3">
    <source>
        <dbReference type="Proteomes" id="UP000291097"/>
    </source>
</evidence>
<feature type="transmembrane region" description="Helical" evidence="1">
    <location>
        <begin position="82"/>
        <end position="105"/>
    </location>
</feature>
<comment type="caution">
    <text evidence="2">The sequence shown here is derived from an EMBL/GenBank/DDBJ whole genome shotgun (WGS) entry which is preliminary data.</text>
</comment>
<reference evidence="2 3" key="1">
    <citation type="submission" date="2019-02" db="EMBL/GenBank/DDBJ databases">
        <title>Genomic Encyclopedia of Archaeal and Bacterial Type Strains, Phase II (KMG-II): from individual species to whole genera.</title>
        <authorList>
            <person name="Goeker M."/>
        </authorList>
    </citation>
    <scope>NUCLEOTIDE SEQUENCE [LARGE SCALE GENOMIC DNA]</scope>
    <source>
        <strain evidence="2 3">DSM 18328</strain>
    </source>
</reference>
<keyword evidence="1" id="KW-0812">Transmembrane</keyword>
<dbReference type="RefSeq" id="WP_130500790.1">
    <property type="nucleotide sequence ID" value="NZ_SHMP01000005.1"/>
</dbReference>
<proteinExistence type="predicted"/>
<dbReference type="Proteomes" id="UP000291097">
    <property type="component" value="Unassembled WGS sequence"/>
</dbReference>
<dbReference type="EMBL" id="SHMP01000005">
    <property type="protein sequence ID" value="RZV08617.1"/>
    <property type="molecule type" value="Genomic_DNA"/>
</dbReference>
<dbReference type="AlphaFoldDB" id="A0A482YBK4"/>
<evidence type="ECO:0000256" key="1">
    <source>
        <dbReference type="SAM" id="Phobius"/>
    </source>
</evidence>
<evidence type="ECO:0000313" key="2">
    <source>
        <dbReference type="EMBL" id="RZV08617.1"/>
    </source>
</evidence>
<keyword evidence="1" id="KW-0472">Membrane</keyword>
<organism evidence="2 3">
    <name type="scientific">Natrinema hispanicum</name>
    <dbReference type="NCBI Taxonomy" id="392421"/>
    <lineage>
        <taxon>Archaea</taxon>
        <taxon>Methanobacteriati</taxon>
        <taxon>Methanobacteriota</taxon>
        <taxon>Stenosarchaea group</taxon>
        <taxon>Halobacteria</taxon>
        <taxon>Halobacteriales</taxon>
        <taxon>Natrialbaceae</taxon>
        <taxon>Natrinema</taxon>
    </lineage>
</organism>
<sequence length="210" mass="21784">MSEGSLDPHCPECGEPVGQTATYCMHCWEDLPTEPTTADHATERRSAADTDADSFATRGETDAFADDDSERLLDPDGFIDNALTALVGIAGGLVVGVVETLVLLIVTESGWVLFLGPVVWLGATGYLVRCRTVQEAIAKTCYAVSLVLVSVPLIAFGPGVTVDGGSGGPVGAFFGLLLLVAIPAGITAVIGWIASRFVPAETDGETSHFG</sequence>
<protein>
    <submittedName>
        <fullName evidence="2">Uncharacterized protein</fullName>
    </submittedName>
</protein>
<feature type="transmembrane region" description="Helical" evidence="1">
    <location>
        <begin position="172"/>
        <end position="194"/>
    </location>
</feature>
<dbReference type="OrthoDB" id="214638at2157"/>
<feature type="transmembrane region" description="Helical" evidence="1">
    <location>
        <begin position="111"/>
        <end position="128"/>
    </location>
</feature>
<gene>
    <name evidence="2" type="ORF">BDK88_2691</name>
</gene>
<name>A0A482YBK4_9EURY</name>
<accession>A0A482YBK4</accession>
<feature type="transmembrane region" description="Helical" evidence="1">
    <location>
        <begin position="140"/>
        <end position="160"/>
    </location>
</feature>